<feature type="region of interest" description="Disordered" evidence="1">
    <location>
        <begin position="134"/>
        <end position="165"/>
    </location>
</feature>
<dbReference type="EMBL" id="VOIH02000001">
    <property type="protein sequence ID" value="KAF3457323.1"/>
    <property type="molecule type" value="Genomic_DNA"/>
</dbReference>
<evidence type="ECO:0000313" key="3">
    <source>
        <dbReference type="Proteomes" id="UP000796880"/>
    </source>
</evidence>
<organism evidence="2 3">
    <name type="scientific">Rhamnella rubrinervis</name>
    <dbReference type="NCBI Taxonomy" id="2594499"/>
    <lineage>
        <taxon>Eukaryota</taxon>
        <taxon>Viridiplantae</taxon>
        <taxon>Streptophyta</taxon>
        <taxon>Embryophyta</taxon>
        <taxon>Tracheophyta</taxon>
        <taxon>Spermatophyta</taxon>
        <taxon>Magnoliopsida</taxon>
        <taxon>eudicotyledons</taxon>
        <taxon>Gunneridae</taxon>
        <taxon>Pentapetalae</taxon>
        <taxon>rosids</taxon>
        <taxon>fabids</taxon>
        <taxon>Rosales</taxon>
        <taxon>Rhamnaceae</taxon>
        <taxon>rhamnoid group</taxon>
        <taxon>Rhamneae</taxon>
        <taxon>Rhamnella</taxon>
    </lineage>
</organism>
<comment type="caution">
    <text evidence="2">The sequence shown here is derived from an EMBL/GenBank/DDBJ whole genome shotgun (WGS) entry which is preliminary data.</text>
</comment>
<evidence type="ECO:0000256" key="1">
    <source>
        <dbReference type="SAM" id="MobiDB-lite"/>
    </source>
</evidence>
<sequence>MKRNWRKQRMELHRPQKTHTLVSALPKFKAPPHKNPPASLEVDGESGRIRGEGSWGLWVVHWTRGWKWWTATRWRTSKWTTAAGTKWVEEVVRGLWLRVCGWCPGLWKMLAKWVEAEGGVSRAREEEMQIWSGKKKRRESIKKRGKRKKRGREETGGRATCHQFY</sequence>
<feature type="compositionally biased region" description="Basic residues" evidence="1">
    <location>
        <begin position="134"/>
        <end position="150"/>
    </location>
</feature>
<dbReference type="Proteomes" id="UP000796880">
    <property type="component" value="Unassembled WGS sequence"/>
</dbReference>
<keyword evidence="3" id="KW-1185">Reference proteome</keyword>
<proteinExistence type="predicted"/>
<gene>
    <name evidence="2" type="ORF">FNV43_RR01980</name>
</gene>
<protein>
    <submittedName>
        <fullName evidence="2">Uncharacterized protein</fullName>
    </submittedName>
</protein>
<reference evidence="2" key="1">
    <citation type="submission" date="2020-03" db="EMBL/GenBank/DDBJ databases">
        <title>A high-quality chromosome-level genome assembly of a woody plant with both climbing and erect habits, Rhamnella rubrinervis.</title>
        <authorList>
            <person name="Lu Z."/>
            <person name="Yang Y."/>
            <person name="Zhu X."/>
            <person name="Sun Y."/>
        </authorList>
    </citation>
    <scope>NUCLEOTIDE SEQUENCE</scope>
    <source>
        <strain evidence="2">BYM</strain>
        <tissue evidence="2">Leaf</tissue>
    </source>
</reference>
<evidence type="ECO:0000313" key="2">
    <source>
        <dbReference type="EMBL" id="KAF3457323.1"/>
    </source>
</evidence>
<accession>A0A8K0HSE7</accession>
<dbReference type="AlphaFoldDB" id="A0A8K0HSE7"/>
<name>A0A8K0HSE7_9ROSA</name>